<evidence type="ECO:0000313" key="2">
    <source>
        <dbReference type="EMBL" id="NLV05046.1"/>
    </source>
</evidence>
<dbReference type="OrthoDB" id="26676at2157"/>
<gene>
    <name evidence="1" type="ORF">AMS69_03705</name>
    <name evidence="2" type="ORF">GOC83_02690</name>
</gene>
<dbReference type="EMBL" id="WOWB01000001">
    <property type="protein sequence ID" value="NLV05046.1"/>
    <property type="molecule type" value="Genomic_DNA"/>
</dbReference>
<reference evidence="2" key="2">
    <citation type="submission" date="2019-12" db="EMBL/GenBank/DDBJ databases">
        <title>The whole-genome sequencing of Haloarcula japonica strain pws8.</title>
        <authorList>
            <person name="Verma D.K."/>
            <person name="Gopal K."/>
            <person name="Prasad E.S."/>
        </authorList>
    </citation>
    <scope>NUCLEOTIDE SEQUENCE</scope>
    <source>
        <strain evidence="2">Pws8</strain>
    </source>
</reference>
<evidence type="ECO:0008006" key="4">
    <source>
        <dbReference type="Google" id="ProtNLM"/>
    </source>
</evidence>
<dbReference type="RefSeq" id="WP_053966736.1">
    <property type="nucleotide sequence ID" value="NZ_JAWJXX010000021.1"/>
</dbReference>
<organism evidence="1 3">
    <name type="scientific">Haloarcula rubripromontorii</name>
    <dbReference type="NCBI Taxonomy" id="1705562"/>
    <lineage>
        <taxon>Archaea</taxon>
        <taxon>Methanobacteriati</taxon>
        <taxon>Methanobacteriota</taxon>
        <taxon>Stenosarchaea group</taxon>
        <taxon>Halobacteria</taxon>
        <taxon>Halobacteriales</taxon>
        <taxon>Haloarculaceae</taxon>
        <taxon>Haloarcula</taxon>
    </lineage>
</organism>
<name>A0A0M9AMD4_9EURY</name>
<proteinExistence type="predicted"/>
<evidence type="ECO:0000313" key="1">
    <source>
        <dbReference type="EMBL" id="KOX94977.1"/>
    </source>
</evidence>
<sequence>MPTHTFRELETAAYCPRKLYYRRRDGASEIPDEIESIRRLAREYERLLTDDATLLAAPIEVGPDEYRDRLRGLRERLADWDALVAPTATDAYLEGKDARGIAHKVVTGQDGPAPSLVFAGRPPEDGVWEPQTVRLVAAAKALAWERERDIDTAYAEYPAYGVIRRIEVNARRAGVYRRAIRTADSIDGPPGRVRNDAKCEPCEFSDDCGVKTRSLRSMLR</sequence>
<keyword evidence="3" id="KW-1185">Reference proteome</keyword>
<dbReference type="AlphaFoldDB" id="A0A0M9AMD4"/>
<protein>
    <recommendedName>
        <fullName evidence="4">CRISPR-associated exonuclease Cas4</fullName>
    </recommendedName>
</protein>
<dbReference type="STRING" id="1705562.AMS69_03705"/>
<dbReference type="Proteomes" id="UP000610611">
    <property type="component" value="Unassembled WGS sequence"/>
</dbReference>
<accession>A0A0M9AMD4</accession>
<dbReference type="EMBL" id="LIUF01000001">
    <property type="protein sequence ID" value="KOX94977.1"/>
    <property type="molecule type" value="Genomic_DNA"/>
</dbReference>
<dbReference type="Proteomes" id="UP000037729">
    <property type="component" value="Unassembled WGS sequence"/>
</dbReference>
<evidence type="ECO:0000313" key="3">
    <source>
        <dbReference type="Proteomes" id="UP000037729"/>
    </source>
</evidence>
<reference evidence="1 3" key="1">
    <citation type="submission" date="2015-08" db="EMBL/GenBank/DDBJ databases">
        <title>Genomes of Isolates from Cabo Rojo, PR.</title>
        <authorList>
            <person name="Sanchez-Nieves R.L."/>
            <person name="Montalvo-Rodriguez R."/>
        </authorList>
    </citation>
    <scope>NUCLEOTIDE SEQUENCE [LARGE SCALE GENOMIC DNA]</scope>
    <source>
        <strain evidence="1 3">SL3</strain>
    </source>
</reference>
<dbReference type="PATRIC" id="fig|1705562.3.peg.1703"/>
<comment type="caution">
    <text evidence="1">The sequence shown here is derived from an EMBL/GenBank/DDBJ whole genome shotgun (WGS) entry which is preliminary data.</text>
</comment>